<dbReference type="GO" id="GO:0006508">
    <property type="term" value="P:proteolysis"/>
    <property type="evidence" value="ECO:0007669"/>
    <property type="project" value="TreeGrafter"/>
</dbReference>
<dbReference type="SUPFAM" id="SSF82895">
    <property type="entry name" value="TSP-1 type 1 repeat"/>
    <property type="match status" value="1"/>
</dbReference>
<name>A0AAV4WJ13_CAEEX</name>
<protein>
    <submittedName>
        <fullName evidence="6">Papilin</fullName>
    </submittedName>
</protein>
<evidence type="ECO:0000256" key="1">
    <source>
        <dbReference type="ARBA" id="ARBA00004613"/>
    </source>
</evidence>
<keyword evidence="2" id="KW-0964">Secreted</keyword>
<keyword evidence="7" id="KW-1185">Reference proteome</keyword>
<organism evidence="6 7">
    <name type="scientific">Caerostris extrusa</name>
    <name type="common">Bark spider</name>
    <name type="synonym">Caerostris bankana</name>
    <dbReference type="NCBI Taxonomy" id="172846"/>
    <lineage>
        <taxon>Eukaryota</taxon>
        <taxon>Metazoa</taxon>
        <taxon>Ecdysozoa</taxon>
        <taxon>Arthropoda</taxon>
        <taxon>Chelicerata</taxon>
        <taxon>Arachnida</taxon>
        <taxon>Araneae</taxon>
        <taxon>Araneomorphae</taxon>
        <taxon>Entelegynae</taxon>
        <taxon>Araneoidea</taxon>
        <taxon>Araneidae</taxon>
        <taxon>Caerostris</taxon>
    </lineage>
</organism>
<reference evidence="6 7" key="1">
    <citation type="submission" date="2021-06" db="EMBL/GenBank/DDBJ databases">
        <title>Caerostris extrusa draft genome.</title>
        <authorList>
            <person name="Kono N."/>
            <person name="Arakawa K."/>
        </authorList>
    </citation>
    <scope>NUCLEOTIDE SEQUENCE [LARGE SCALE GENOMIC DNA]</scope>
</reference>
<dbReference type="Proteomes" id="UP001054945">
    <property type="component" value="Unassembled WGS sequence"/>
</dbReference>
<sequence length="203" mass="22755">MSLGSPGHIRHQKRHVTHREFPDGNVTVGLHSSATDEGPWSEWSESSECTRTCGGGVAFQTRTCSTLRANGASACKGPTKRYLSCNIQDCPESSRDFREEQCAKFDAIPFGGKYFNWIPYKKGFNECELNCMPRGGDKFYYRHSQAVVDGTRCREDSLDVCVQGVCMPISKASSVFLRLSLYEESFTMFAPIKRRLPTAKRGQ</sequence>
<evidence type="ECO:0000313" key="6">
    <source>
        <dbReference type="EMBL" id="GIY82622.1"/>
    </source>
</evidence>
<dbReference type="PRINTS" id="PR01857">
    <property type="entry name" value="ADAMTSFAMILY"/>
</dbReference>
<dbReference type="PROSITE" id="PS50092">
    <property type="entry name" value="TSP1"/>
    <property type="match status" value="1"/>
</dbReference>
<comment type="caution">
    <text evidence="6">The sequence shown here is derived from an EMBL/GenBank/DDBJ whole genome shotgun (WGS) entry which is preliminary data.</text>
</comment>
<dbReference type="SMART" id="SM00209">
    <property type="entry name" value="TSP1"/>
    <property type="match status" value="1"/>
</dbReference>
<feature type="disulfide bond" evidence="4">
    <location>
        <begin position="64"/>
        <end position="75"/>
    </location>
</feature>
<evidence type="ECO:0000256" key="4">
    <source>
        <dbReference type="PIRSR" id="PIRSR613273-3"/>
    </source>
</evidence>
<gene>
    <name evidence="6" type="primary">Ppn</name>
    <name evidence="6" type="ORF">CEXT_34431</name>
</gene>
<dbReference type="GO" id="GO:0004222">
    <property type="term" value="F:metalloendopeptidase activity"/>
    <property type="evidence" value="ECO:0007669"/>
    <property type="project" value="TreeGrafter"/>
</dbReference>
<evidence type="ECO:0000256" key="2">
    <source>
        <dbReference type="ARBA" id="ARBA00022525"/>
    </source>
</evidence>
<feature type="compositionally biased region" description="Basic residues" evidence="5">
    <location>
        <begin position="8"/>
        <end position="17"/>
    </location>
</feature>
<dbReference type="InterPro" id="IPR050439">
    <property type="entry name" value="ADAMTS_ADAMTS-like"/>
</dbReference>
<dbReference type="Gene3D" id="2.20.100.10">
    <property type="entry name" value="Thrombospondin type-1 (TSP1) repeat"/>
    <property type="match status" value="1"/>
</dbReference>
<dbReference type="PANTHER" id="PTHR13723:SF281">
    <property type="entry name" value="PAPILIN"/>
    <property type="match status" value="1"/>
</dbReference>
<evidence type="ECO:0000256" key="5">
    <source>
        <dbReference type="SAM" id="MobiDB-lite"/>
    </source>
</evidence>
<evidence type="ECO:0000256" key="3">
    <source>
        <dbReference type="ARBA" id="ARBA00023157"/>
    </source>
</evidence>
<feature type="region of interest" description="Disordered" evidence="5">
    <location>
        <begin position="1"/>
        <end position="25"/>
    </location>
</feature>
<dbReference type="GO" id="GO:0030198">
    <property type="term" value="P:extracellular matrix organization"/>
    <property type="evidence" value="ECO:0007669"/>
    <property type="project" value="InterPro"/>
</dbReference>
<dbReference type="GO" id="GO:0005576">
    <property type="term" value="C:extracellular region"/>
    <property type="evidence" value="ECO:0007669"/>
    <property type="project" value="UniProtKB-SubCell"/>
</dbReference>
<feature type="disulfide bond" evidence="4">
    <location>
        <begin position="49"/>
        <end position="85"/>
    </location>
</feature>
<dbReference type="EMBL" id="BPLR01016265">
    <property type="protein sequence ID" value="GIY82622.1"/>
    <property type="molecule type" value="Genomic_DNA"/>
</dbReference>
<comment type="subcellular location">
    <subcellularLocation>
        <location evidence="1">Secreted</location>
    </subcellularLocation>
</comment>
<dbReference type="GO" id="GO:0031012">
    <property type="term" value="C:extracellular matrix"/>
    <property type="evidence" value="ECO:0007669"/>
    <property type="project" value="TreeGrafter"/>
</dbReference>
<dbReference type="InterPro" id="IPR013273">
    <property type="entry name" value="ADAMTS/ADAMTS-like"/>
</dbReference>
<keyword evidence="3 4" id="KW-1015">Disulfide bond</keyword>
<dbReference type="Pfam" id="PF00090">
    <property type="entry name" value="TSP_1"/>
    <property type="match status" value="1"/>
</dbReference>
<accession>A0AAV4WJ13</accession>
<feature type="disulfide bond" evidence="4">
    <location>
        <begin position="53"/>
        <end position="90"/>
    </location>
</feature>
<dbReference type="AlphaFoldDB" id="A0AAV4WJ13"/>
<evidence type="ECO:0000313" key="7">
    <source>
        <dbReference type="Proteomes" id="UP001054945"/>
    </source>
</evidence>
<dbReference type="PANTHER" id="PTHR13723">
    <property type="entry name" value="ADAMTS A DISINTEGRIN AND METALLOPROTEASE WITH THROMBOSPONDIN MOTIFS PROTEASE"/>
    <property type="match status" value="1"/>
</dbReference>
<proteinExistence type="predicted"/>
<dbReference type="InterPro" id="IPR000884">
    <property type="entry name" value="TSP1_rpt"/>
</dbReference>
<dbReference type="InterPro" id="IPR036383">
    <property type="entry name" value="TSP1_rpt_sf"/>
</dbReference>